<proteinExistence type="predicted"/>
<dbReference type="SMART" id="SM00256">
    <property type="entry name" value="FBOX"/>
    <property type="match status" value="1"/>
</dbReference>
<feature type="domain" description="F-box" evidence="1">
    <location>
        <begin position="6"/>
        <end position="46"/>
    </location>
</feature>
<dbReference type="PANTHER" id="PTHR31672:SF13">
    <property type="entry name" value="F-BOX PROTEIN CPR30-LIKE"/>
    <property type="match status" value="1"/>
</dbReference>
<protein>
    <recommendedName>
        <fullName evidence="1">F-box domain-containing protein</fullName>
    </recommendedName>
</protein>
<keyword evidence="3" id="KW-1185">Reference proteome</keyword>
<dbReference type="InterPro" id="IPR056592">
    <property type="entry name" value="Beta-prop_At3g26010-like"/>
</dbReference>
<dbReference type="Proteomes" id="UP001341840">
    <property type="component" value="Unassembled WGS sequence"/>
</dbReference>
<evidence type="ECO:0000259" key="1">
    <source>
        <dbReference type="SMART" id="SM00256"/>
    </source>
</evidence>
<dbReference type="EMBL" id="JASCZI010030696">
    <property type="protein sequence ID" value="MED6124357.1"/>
    <property type="molecule type" value="Genomic_DNA"/>
</dbReference>
<dbReference type="Gene3D" id="1.20.1280.50">
    <property type="match status" value="1"/>
</dbReference>
<dbReference type="Pfam" id="PF00646">
    <property type="entry name" value="F-box"/>
    <property type="match status" value="1"/>
</dbReference>
<accession>A0ABU6RJU9</accession>
<dbReference type="InterPro" id="IPR001810">
    <property type="entry name" value="F-box_dom"/>
</dbReference>
<name>A0ABU6RJU9_9FABA</name>
<dbReference type="CDD" id="cd22157">
    <property type="entry name" value="F-box_AtFBW1-like"/>
    <property type="match status" value="1"/>
</dbReference>
<dbReference type="Pfam" id="PF24750">
    <property type="entry name" value="b-prop_At3g26010-like"/>
    <property type="match status" value="1"/>
</dbReference>
<reference evidence="2 3" key="1">
    <citation type="journal article" date="2023" name="Plants (Basel)">
        <title>Bridging the Gap: Combining Genomics and Transcriptomics Approaches to Understand Stylosanthes scabra, an Orphan Legume from the Brazilian Caatinga.</title>
        <authorList>
            <person name="Ferreira-Neto J.R.C."/>
            <person name="da Silva M.D."/>
            <person name="Binneck E."/>
            <person name="de Melo N.F."/>
            <person name="da Silva R.H."/>
            <person name="de Melo A.L.T.M."/>
            <person name="Pandolfi V."/>
            <person name="Bustamante F.O."/>
            <person name="Brasileiro-Vidal A.C."/>
            <person name="Benko-Iseppon A.M."/>
        </authorList>
    </citation>
    <scope>NUCLEOTIDE SEQUENCE [LARGE SCALE GENOMIC DNA]</scope>
    <source>
        <tissue evidence="2">Leaves</tissue>
    </source>
</reference>
<organism evidence="2 3">
    <name type="scientific">Stylosanthes scabra</name>
    <dbReference type="NCBI Taxonomy" id="79078"/>
    <lineage>
        <taxon>Eukaryota</taxon>
        <taxon>Viridiplantae</taxon>
        <taxon>Streptophyta</taxon>
        <taxon>Embryophyta</taxon>
        <taxon>Tracheophyta</taxon>
        <taxon>Spermatophyta</taxon>
        <taxon>Magnoliopsida</taxon>
        <taxon>eudicotyledons</taxon>
        <taxon>Gunneridae</taxon>
        <taxon>Pentapetalae</taxon>
        <taxon>rosids</taxon>
        <taxon>fabids</taxon>
        <taxon>Fabales</taxon>
        <taxon>Fabaceae</taxon>
        <taxon>Papilionoideae</taxon>
        <taxon>50 kb inversion clade</taxon>
        <taxon>dalbergioids sensu lato</taxon>
        <taxon>Dalbergieae</taxon>
        <taxon>Pterocarpus clade</taxon>
        <taxon>Stylosanthes</taxon>
    </lineage>
</organism>
<comment type="caution">
    <text evidence="2">The sequence shown here is derived from an EMBL/GenBank/DDBJ whole genome shotgun (WGS) entry which is preliminary data.</text>
</comment>
<dbReference type="InterPro" id="IPR050796">
    <property type="entry name" value="SCF_F-box_component"/>
</dbReference>
<dbReference type="SUPFAM" id="SSF81383">
    <property type="entry name" value="F-box domain"/>
    <property type="match status" value="1"/>
</dbReference>
<evidence type="ECO:0000313" key="2">
    <source>
        <dbReference type="EMBL" id="MED6124357.1"/>
    </source>
</evidence>
<dbReference type="InterPro" id="IPR036047">
    <property type="entry name" value="F-box-like_dom_sf"/>
</dbReference>
<evidence type="ECO:0000313" key="3">
    <source>
        <dbReference type="Proteomes" id="UP001341840"/>
    </source>
</evidence>
<dbReference type="PANTHER" id="PTHR31672">
    <property type="entry name" value="BNACNNG10540D PROTEIN"/>
    <property type="match status" value="1"/>
</dbReference>
<gene>
    <name evidence="2" type="ORF">PIB30_058303</name>
</gene>
<sequence length="395" mass="46431">MDCVLGDEDLLTEILVRLPAKDALRCKSVCKKWRTIISDGRFCYRHTLGHPTLYPSGLILCQHQSYFEKPRLIPFSNNNSSFIHDHLEVDNNNFHRLLHYELHQSSNGLLLWESTPGNLLLQKPLDMEAMILLEECHCFYVTNPTTGSCVRIHHYDYELYDEPFSMKTFLVYEPWKSPHYKIIFFTEVVTNDDKLTMKMKMSVYSSETGTWSKHDLLPFFPIDIDGSHAVYCNGAIHWFVPHGISVYLDINSLCWKILPRVPYSRWLEFKNFGECGGNLQLVWLNCYQKLRYDIWELKEDYSEWIVRYHVDLITIPQADHMFSVVRQPPNKDDQGEDSKLAILVVNNRKIVFYDLKDHSSRIMCYLDGDYVHHQYFETLASVSPGGYDYLRNNNN</sequence>